<proteinExistence type="predicted"/>
<dbReference type="AlphaFoldDB" id="A0AAQ1ZJ33"/>
<keyword evidence="2" id="KW-0732">Signal</keyword>
<evidence type="ECO:0000256" key="1">
    <source>
        <dbReference type="SAM" id="MobiDB-lite"/>
    </source>
</evidence>
<dbReference type="EMBL" id="UGTJ01000001">
    <property type="protein sequence ID" value="SUB80125.1"/>
    <property type="molecule type" value="Genomic_DNA"/>
</dbReference>
<evidence type="ECO:0000256" key="2">
    <source>
        <dbReference type="SAM" id="SignalP"/>
    </source>
</evidence>
<feature type="signal peptide" evidence="2">
    <location>
        <begin position="1"/>
        <end position="22"/>
    </location>
</feature>
<comment type="caution">
    <text evidence="3">The sequence shown here is derived from an EMBL/GenBank/DDBJ whole genome shotgun (WGS) entry which is preliminary data.</text>
</comment>
<organism evidence="3 4">
    <name type="scientific">Segatella buccae</name>
    <dbReference type="NCBI Taxonomy" id="28126"/>
    <lineage>
        <taxon>Bacteria</taxon>
        <taxon>Pseudomonadati</taxon>
        <taxon>Bacteroidota</taxon>
        <taxon>Bacteroidia</taxon>
        <taxon>Bacteroidales</taxon>
        <taxon>Prevotellaceae</taxon>
        <taxon>Segatella</taxon>
    </lineage>
</organism>
<feature type="chain" id="PRO_5042931324" evidence="2">
    <location>
        <begin position="23"/>
        <end position="264"/>
    </location>
</feature>
<feature type="region of interest" description="Disordered" evidence="1">
    <location>
        <begin position="42"/>
        <end position="70"/>
    </location>
</feature>
<reference evidence="3 4" key="1">
    <citation type="submission" date="2018-06" db="EMBL/GenBank/DDBJ databases">
        <authorList>
            <consortium name="Pathogen Informatics"/>
            <person name="Doyle S."/>
        </authorList>
    </citation>
    <scope>NUCLEOTIDE SEQUENCE [LARGE SCALE GENOMIC DNA]</scope>
    <source>
        <strain evidence="3 4">NCTC13063</strain>
    </source>
</reference>
<protein>
    <submittedName>
        <fullName evidence="3">Uncharacterized protein</fullName>
    </submittedName>
</protein>
<name>A0AAQ1ZJ33_9BACT</name>
<accession>A0AAQ1ZJ33</accession>
<gene>
    <name evidence="3" type="ORF">NCTC13063_01406</name>
</gene>
<dbReference type="RefSeq" id="WP_115153684.1">
    <property type="nucleotide sequence ID" value="NZ_DBFWLE010000024.1"/>
</dbReference>
<evidence type="ECO:0000313" key="3">
    <source>
        <dbReference type="EMBL" id="SUB80125.1"/>
    </source>
</evidence>
<dbReference type="Proteomes" id="UP000255283">
    <property type="component" value="Unassembled WGS sequence"/>
</dbReference>
<sequence>MMKKSTLLISAAMLALSTNIKAQTLTADTLQLQNPSFEEFEGDDAATGNHAKGWQTEGATPWTGKSQKSMPANTKGAWYVRAIQIAGSIEPVNRIYQTVAGKGAGVYVLSASVNVSRNVQRGDIDAVGKGNMFGYLYIMDEDDIDGAASKGYRKIGECFAEMKRINIIYPATTGSSMELGFGLPAESQGLPKGWLQCDDFVLTFFPGATEAQVEEYLNTSTGISNMKPADKTARHATYTLSGMQVKKASAKGVYIRDGKKFVVK</sequence>
<evidence type="ECO:0000313" key="4">
    <source>
        <dbReference type="Proteomes" id="UP000255283"/>
    </source>
</evidence>